<dbReference type="VEuPathDB" id="AmoebaDB:FDP41_008107"/>
<dbReference type="VEuPathDB" id="AmoebaDB:NF0055360"/>
<dbReference type="EMBL" id="VFQX01000060">
    <property type="protein sequence ID" value="KAF0973403.1"/>
    <property type="molecule type" value="Genomic_DNA"/>
</dbReference>
<organism evidence="2 3">
    <name type="scientific">Naegleria fowleri</name>
    <name type="common">Brain eating amoeba</name>
    <dbReference type="NCBI Taxonomy" id="5763"/>
    <lineage>
        <taxon>Eukaryota</taxon>
        <taxon>Discoba</taxon>
        <taxon>Heterolobosea</taxon>
        <taxon>Tetramitia</taxon>
        <taxon>Eutetramitia</taxon>
        <taxon>Vahlkampfiidae</taxon>
        <taxon>Naegleria</taxon>
    </lineage>
</organism>
<feature type="region of interest" description="Disordered" evidence="1">
    <location>
        <begin position="1"/>
        <end position="22"/>
    </location>
</feature>
<feature type="compositionally biased region" description="Polar residues" evidence="1">
    <location>
        <begin position="442"/>
        <end position="452"/>
    </location>
</feature>
<feature type="compositionally biased region" description="Low complexity" evidence="1">
    <location>
        <begin position="75"/>
        <end position="88"/>
    </location>
</feature>
<evidence type="ECO:0000313" key="3">
    <source>
        <dbReference type="Proteomes" id="UP000444721"/>
    </source>
</evidence>
<feature type="region of interest" description="Disordered" evidence="1">
    <location>
        <begin position="379"/>
        <end position="454"/>
    </location>
</feature>
<dbReference type="AlphaFoldDB" id="A0A6A5B2W0"/>
<gene>
    <name evidence="2" type="ORF">FDP41_008107</name>
</gene>
<protein>
    <submittedName>
        <fullName evidence="2">Uncharacterized protein</fullName>
    </submittedName>
</protein>
<sequence length="997" mass="112906">MSKRTRKTTEEDEENVTPCGLEKSNYSNIEKKIILNGDKASLQTTVAITNNSANGNSSDNLQNYSMKTPSTEAMSSTSDSNNFTSSLSAESPLKKVKSNHEIENQDFPQPSHDVNGNNDTPNFIPPFVVEGASSTLDTLPRSPTSVAENQNNSSSMQNAKNIHNDYVDIYPPEGSYYCSATSSFNLRETTLPIMGMHISSHHGDDHDDEYEPVHHHETPYYTTTNNTSYSTRLYSFDEIHQQEEEFEDSFIQDHYEHTGWSRRPQRTYSPLSSDLYTKDHPFIEQHHYSDDGGDNDLRPFKNSHDESNLEPYLLKKFSPKSRQRRREGSSSSSTTSHRTEEQLHHHEEEAPSATDHATTTRHPNRNFIITNQSATRMPVLQNSDSNHNNSNNEGAPYLPASSPLRVQQVGSRGSAGSIMDDDDPENVGSSAPANGVVDHHQNGTPSSVNTQQTKEKKTILVSDVVKYRHLVCINSKSFSDNQVSCFMINLYLDKTSPYSCKAPSAPSANTLAEQNYETGAGNQFLITAKSDLKKFITLLSEHTNIPIRSVCFKRTLGERQKIVPLSANVFNVFQNITVSKPLKLFINGDEFVEFDYNNMHVDHGNELFKEKKYEEALEQYRVSLSHFPNVARVISNIVLCYMRLNKKLEAFRESNNILLKEATSKDKDDLAFFEKAYSRRGPLAFELCGQLDALSSQELNELREIVTSIFEKSPLKDASLNVQLNYLCLSDMCKYFRLTGVLSDAIAAKKKEETNPTLKASREHKFKAFHYLLHNAPECINYCLITSMSSQHMASISAFPQSLLTSDVEPQNPLFLKPLPFCCREWYENKFQEVEELFAVKLWKPYYDNNENIDGKMVTAGSLYTFIIFTALKFLLLKPDLPTLLQTENNFKVIDRIMTFLLFNSGSPPKAFLYIEPKTSKSTNTIEMSDFVSKGCIEFMHIKVKDFHFIVEFKQPASSTFSVTDSSYGDVHNRVKHSPSEQFRVRVGDALPSEISK</sequence>
<evidence type="ECO:0000313" key="2">
    <source>
        <dbReference type="EMBL" id="KAF0973403.1"/>
    </source>
</evidence>
<dbReference type="OrthoDB" id="629492at2759"/>
<keyword evidence="3" id="KW-1185">Reference proteome</keyword>
<dbReference type="SUPFAM" id="SSF48452">
    <property type="entry name" value="TPR-like"/>
    <property type="match status" value="1"/>
</dbReference>
<evidence type="ECO:0000256" key="1">
    <source>
        <dbReference type="SAM" id="MobiDB-lite"/>
    </source>
</evidence>
<dbReference type="GeneID" id="68115325"/>
<name>A0A6A5B2W0_NAEFO</name>
<dbReference type="RefSeq" id="XP_044558116.1">
    <property type="nucleotide sequence ID" value="XM_044711925.1"/>
</dbReference>
<comment type="caution">
    <text evidence="2">The sequence shown here is derived from an EMBL/GenBank/DDBJ whole genome shotgun (WGS) entry which is preliminary data.</text>
</comment>
<feature type="compositionally biased region" description="Low complexity" evidence="1">
    <location>
        <begin position="382"/>
        <end position="392"/>
    </location>
</feature>
<feature type="region of interest" description="Disordered" evidence="1">
    <location>
        <begin position="50"/>
        <end position="120"/>
    </location>
</feature>
<reference evidence="2 3" key="1">
    <citation type="journal article" date="2019" name="Sci. Rep.">
        <title>Nanopore sequencing improves the draft genome of the human pathogenic amoeba Naegleria fowleri.</title>
        <authorList>
            <person name="Liechti N."/>
            <person name="Schurch N."/>
            <person name="Bruggmann R."/>
            <person name="Wittwer M."/>
        </authorList>
    </citation>
    <scope>NUCLEOTIDE SEQUENCE [LARGE SCALE GENOMIC DNA]</scope>
    <source>
        <strain evidence="2 3">ATCC 30894</strain>
    </source>
</reference>
<feature type="region of interest" description="Disordered" evidence="1">
    <location>
        <begin position="284"/>
        <end position="364"/>
    </location>
</feature>
<feature type="compositionally biased region" description="Polar residues" evidence="1">
    <location>
        <begin position="50"/>
        <end position="74"/>
    </location>
</feature>
<feature type="compositionally biased region" description="Polar residues" evidence="1">
    <location>
        <begin position="355"/>
        <end position="364"/>
    </location>
</feature>
<proteinExistence type="predicted"/>
<dbReference type="Gene3D" id="1.25.40.10">
    <property type="entry name" value="Tetratricopeptide repeat domain"/>
    <property type="match status" value="1"/>
</dbReference>
<dbReference type="InterPro" id="IPR011990">
    <property type="entry name" value="TPR-like_helical_dom_sf"/>
</dbReference>
<feature type="compositionally biased region" description="Polar residues" evidence="1">
    <location>
        <begin position="106"/>
        <end position="120"/>
    </location>
</feature>
<feature type="compositionally biased region" description="Basic and acidic residues" evidence="1">
    <location>
        <begin position="284"/>
        <end position="307"/>
    </location>
</feature>
<dbReference type="VEuPathDB" id="AmoebaDB:NfTy_092100"/>
<feature type="compositionally biased region" description="Basic and acidic residues" evidence="1">
    <location>
        <begin position="337"/>
        <end position="349"/>
    </location>
</feature>
<accession>A0A6A5B2W0</accession>
<dbReference type="Proteomes" id="UP000444721">
    <property type="component" value="Unassembled WGS sequence"/>
</dbReference>